<dbReference type="EMBL" id="AP028654">
    <property type="protein sequence ID" value="BEP30147.1"/>
    <property type="molecule type" value="Genomic_DNA"/>
</dbReference>
<accession>A0AAU9EDK8</accession>
<dbReference type="InterPro" id="IPR003669">
    <property type="entry name" value="Thymidylate_synthase_ThyX"/>
</dbReference>
<keyword evidence="2" id="KW-1185">Reference proteome</keyword>
<dbReference type="GO" id="GO:0050797">
    <property type="term" value="F:thymidylate synthase (FAD) activity"/>
    <property type="evidence" value="ECO:0007669"/>
    <property type="project" value="InterPro"/>
</dbReference>
<reference evidence="1 2" key="1">
    <citation type="submission" date="2023-08" db="EMBL/GenBank/DDBJ databases">
        <title>Helicovermis profunda gen. nov., sp. nov., a novel mesophilic, fermentative bacterium within the Bacillota from a deep-sea hydrothermal vent chimney.</title>
        <authorList>
            <person name="Miyazaki U."/>
            <person name="Mizutani D."/>
            <person name="Hashimoto Y."/>
            <person name="Tame A."/>
            <person name="Sawayama S."/>
            <person name="Miyazaki J."/>
            <person name="Takai K."/>
            <person name="Nakagawa S."/>
        </authorList>
    </citation>
    <scope>NUCLEOTIDE SEQUENCE [LARGE SCALE GENOMIC DNA]</scope>
    <source>
        <strain evidence="1 2">S502</strain>
    </source>
</reference>
<dbReference type="GO" id="GO:0004799">
    <property type="term" value="F:thymidylate synthase activity"/>
    <property type="evidence" value="ECO:0007669"/>
    <property type="project" value="TreeGrafter"/>
</dbReference>
<dbReference type="AlphaFoldDB" id="A0AAU9EDK8"/>
<dbReference type="KEGG" id="hprf:HLPR_24780"/>
<evidence type="ECO:0000313" key="1">
    <source>
        <dbReference type="EMBL" id="BEP30147.1"/>
    </source>
</evidence>
<dbReference type="GO" id="GO:0070402">
    <property type="term" value="F:NADPH binding"/>
    <property type="evidence" value="ECO:0007669"/>
    <property type="project" value="TreeGrafter"/>
</dbReference>
<dbReference type="GO" id="GO:0050660">
    <property type="term" value="F:flavin adenine dinucleotide binding"/>
    <property type="evidence" value="ECO:0007669"/>
    <property type="project" value="InterPro"/>
</dbReference>
<dbReference type="Proteomes" id="UP001321786">
    <property type="component" value="Chromosome"/>
</dbReference>
<dbReference type="InterPro" id="IPR036098">
    <property type="entry name" value="Thymidylate_synthase_ThyX_sf"/>
</dbReference>
<dbReference type="Gene3D" id="3.30.1360.170">
    <property type="match status" value="2"/>
</dbReference>
<name>A0AAU9EDK8_9FIRM</name>
<dbReference type="RefSeq" id="WP_338535746.1">
    <property type="nucleotide sequence ID" value="NZ_AP028654.1"/>
</dbReference>
<proteinExistence type="predicted"/>
<sequence length="438" mass="50849">MKITNFEDTGLSKVGEYIAENEKVSIFELGEILKTSNISFVLEKINRIQSTLICELKDSYVQQSQRYVNMNNDFYDLPFLDNNDLDESKKIVKKLFDFYFKVSILKENETPKGRPKNEDYKYGIPIEDARYILPLAVNTNISISMSGDKIINFIKLLNNSKYNKIFDNVKNELYKFIPISIVKVIEESVREDCDKVISDYYLENLSKIDNKNEMVLLGSFKNADINVGIGALTSTKNKPPSEVLARWGDKAVDKSKGVVERVLSYGHDSISEQSRTTFGMFCSLVTYHQQIRHRLSENYRENLSNLIIDYDRKIKIPPSIEKSEFLVEFLELAKIVKKFRKYVYDKYGEQESLYFLLNCDKLKLITASNARNDNKIMSERLCLNSQWEIRNLYTKKYFLLNELSSTIYRYGLPSCVYGKCREGKLSCGKSNSVKDMFL</sequence>
<dbReference type="PANTHER" id="PTHR34934">
    <property type="entry name" value="FLAVIN-DEPENDENT THYMIDYLATE SYNTHASE"/>
    <property type="match status" value="1"/>
</dbReference>
<evidence type="ECO:0000313" key="2">
    <source>
        <dbReference type="Proteomes" id="UP001321786"/>
    </source>
</evidence>
<dbReference type="Pfam" id="PF02511">
    <property type="entry name" value="Thy1"/>
    <property type="match status" value="2"/>
</dbReference>
<dbReference type="GO" id="GO:0006231">
    <property type="term" value="P:dTMP biosynthetic process"/>
    <property type="evidence" value="ECO:0007669"/>
    <property type="project" value="InterPro"/>
</dbReference>
<gene>
    <name evidence="1" type="ORF">HLPR_24780</name>
</gene>
<dbReference type="SUPFAM" id="SSF69796">
    <property type="entry name" value="Thymidylate synthase-complementing protein Thy1"/>
    <property type="match status" value="2"/>
</dbReference>
<dbReference type="PROSITE" id="PS51331">
    <property type="entry name" value="THYX"/>
    <property type="match status" value="2"/>
</dbReference>
<protein>
    <submittedName>
        <fullName evidence="1">FAD-dependent thymidylate synthase</fullName>
    </submittedName>
</protein>
<organism evidence="1 2">
    <name type="scientific">Helicovermis profundi</name>
    <dbReference type="NCBI Taxonomy" id="3065157"/>
    <lineage>
        <taxon>Bacteria</taxon>
        <taxon>Bacillati</taxon>
        <taxon>Bacillota</taxon>
        <taxon>Clostridia</taxon>
        <taxon>Helicovermis</taxon>
    </lineage>
</organism>
<dbReference type="PANTHER" id="PTHR34934:SF1">
    <property type="entry name" value="FLAVIN-DEPENDENT THYMIDYLATE SYNTHASE"/>
    <property type="match status" value="1"/>
</dbReference>